<evidence type="ECO:0000313" key="3">
    <source>
        <dbReference type="EMBL" id="SDC06702.1"/>
    </source>
</evidence>
<proteinExistence type="predicted"/>
<protein>
    <submittedName>
        <fullName evidence="3">NADPH-quinone reductase (Modulator of drug activity B)</fullName>
    </submittedName>
</protein>
<evidence type="ECO:0000259" key="2">
    <source>
        <dbReference type="Pfam" id="PF02525"/>
    </source>
</evidence>
<gene>
    <name evidence="3" type="ORF">SAMN05421749_10366</name>
</gene>
<evidence type="ECO:0000313" key="4">
    <source>
        <dbReference type="Proteomes" id="UP000242317"/>
    </source>
</evidence>
<dbReference type="GO" id="GO:0010181">
    <property type="term" value="F:FMN binding"/>
    <property type="evidence" value="ECO:0007669"/>
    <property type="project" value="TreeGrafter"/>
</dbReference>
<dbReference type="OrthoDB" id="9798454at2"/>
<name>A0A1G6IJD9_9GAMM</name>
<dbReference type="PANTHER" id="PTHR47307:SF1">
    <property type="entry name" value="GLUTATHIONE-REGULATED POTASSIUM-EFFLUX SYSTEM ANCILLARY PROTEIN KEFG"/>
    <property type="match status" value="1"/>
</dbReference>
<feature type="domain" description="Flavodoxin-like fold" evidence="2">
    <location>
        <begin position="3"/>
        <end position="171"/>
    </location>
</feature>
<evidence type="ECO:0000256" key="1">
    <source>
        <dbReference type="ARBA" id="ARBA00023002"/>
    </source>
</evidence>
<dbReference type="AlphaFoldDB" id="A0A1G6IJD9"/>
<dbReference type="InterPro" id="IPR046980">
    <property type="entry name" value="KefG/KefF"/>
</dbReference>
<dbReference type="EMBL" id="FMYK01000003">
    <property type="protein sequence ID" value="SDC06702.1"/>
    <property type="molecule type" value="Genomic_DNA"/>
</dbReference>
<sequence length="190" mass="21246">MSSILLISGHPNLDASVANQTIVETVASELGAQLTVRRLDQLYRNRDIDVQAEQQALEAADMIIWQFPFHWYAMPALMKRWLDEVFLYGWAHGSQFRLAGKKIILSFTTGAPFDAYQHGQAMNNTVDAFLTPLQQTIDLCRIEWLAPVYSNGMMTIPNVSTAEDIARVKAKAIDHANQLVAQLRTTAQAA</sequence>
<keyword evidence="1" id="KW-0560">Oxidoreductase</keyword>
<dbReference type="InterPro" id="IPR003680">
    <property type="entry name" value="Flavodoxin_fold"/>
</dbReference>
<accession>A0A1G6IJD9</accession>
<dbReference type="Gene3D" id="3.40.50.360">
    <property type="match status" value="1"/>
</dbReference>
<dbReference type="GO" id="GO:0009055">
    <property type="term" value="F:electron transfer activity"/>
    <property type="evidence" value="ECO:0007669"/>
    <property type="project" value="TreeGrafter"/>
</dbReference>
<dbReference type="SUPFAM" id="SSF52218">
    <property type="entry name" value="Flavoproteins"/>
    <property type="match status" value="1"/>
</dbReference>
<organism evidence="3 4">
    <name type="scientific">Acinetobacter marinus</name>
    <dbReference type="NCBI Taxonomy" id="281375"/>
    <lineage>
        <taxon>Bacteria</taxon>
        <taxon>Pseudomonadati</taxon>
        <taxon>Pseudomonadota</taxon>
        <taxon>Gammaproteobacteria</taxon>
        <taxon>Moraxellales</taxon>
        <taxon>Moraxellaceae</taxon>
        <taxon>Acinetobacter</taxon>
    </lineage>
</organism>
<dbReference type="RefSeq" id="WP_092617634.1">
    <property type="nucleotide sequence ID" value="NZ_FMYK01000003.1"/>
</dbReference>
<keyword evidence="4" id="KW-1185">Reference proteome</keyword>
<dbReference type="PANTHER" id="PTHR47307">
    <property type="entry name" value="GLUTATHIONE-REGULATED POTASSIUM-EFFLUX SYSTEM ANCILLARY PROTEIN KEFG"/>
    <property type="match status" value="1"/>
</dbReference>
<dbReference type="GO" id="GO:0003955">
    <property type="term" value="F:NAD(P)H dehydrogenase (quinone) activity"/>
    <property type="evidence" value="ECO:0007669"/>
    <property type="project" value="TreeGrafter"/>
</dbReference>
<dbReference type="Pfam" id="PF02525">
    <property type="entry name" value="Flavodoxin_2"/>
    <property type="match status" value="1"/>
</dbReference>
<reference evidence="4" key="1">
    <citation type="submission" date="2016-09" db="EMBL/GenBank/DDBJ databases">
        <authorList>
            <person name="Varghese N."/>
            <person name="Submissions S."/>
        </authorList>
    </citation>
    <scope>NUCLEOTIDE SEQUENCE [LARGE SCALE GENOMIC DNA]</scope>
    <source>
        <strain evidence="4">ANC 3699</strain>
    </source>
</reference>
<dbReference type="InterPro" id="IPR029039">
    <property type="entry name" value="Flavoprotein-like_sf"/>
</dbReference>
<dbReference type="Proteomes" id="UP000242317">
    <property type="component" value="Unassembled WGS sequence"/>
</dbReference>